<dbReference type="PANTHER" id="PTHR41773:SF1">
    <property type="entry name" value="RELA_SPOT DOMAIN-CONTAINING PROTEIN"/>
    <property type="match status" value="1"/>
</dbReference>
<name>A0AA42W799_9BURK</name>
<dbReference type="InterPro" id="IPR043519">
    <property type="entry name" value="NT_sf"/>
</dbReference>
<feature type="non-terminal residue" evidence="1">
    <location>
        <position position="1"/>
    </location>
</feature>
<dbReference type="Gene3D" id="1.10.287.860">
    <property type="entry name" value="Nucleotidyltransferase"/>
    <property type="match status" value="1"/>
</dbReference>
<organism evidence="1 2">
    <name type="scientific">Comamonas aquatica</name>
    <dbReference type="NCBI Taxonomy" id="225991"/>
    <lineage>
        <taxon>Bacteria</taxon>
        <taxon>Pseudomonadati</taxon>
        <taxon>Pseudomonadota</taxon>
        <taxon>Betaproteobacteria</taxon>
        <taxon>Burkholderiales</taxon>
        <taxon>Comamonadaceae</taxon>
        <taxon>Comamonas</taxon>
    </lineage>
</organism>
<accession>A0AA42W799</accession>
<proteinExistence type="predicted"/>
<evidence type="ECO:0000313" key="2">
    <source>
        <dbReference type="Proteomes" id="UP001161294"/>
    </source>
</evidence>
<gene>
    <name evidence="1" type="ORF">N5J23_18530</name>
</gene>
<dbReference type="EMBL" id="JAOCJW010000108">
    <property type="protein sequence ID" value="MDH2007489.1"/>
    <property type="molecule type" value="Genomic_DNA"/>
</dbReference>
<sequence length="204" mass="23753">LGKSSSGARYDDLKEMVCEIQVRTIVQDAWAIIQHHMVYKKESEIPSKIQRKLNSLSALFETVDDQFENIRNERDLYIQNVIQSKNNKIEFLKNELNIDSFKEYLNWKFPNRSCEAWSGQSSMVIDALINAGFKNLIQIDEILDETKETRRILVEKLDKKIRKCEDGSIPSNIEPALAISAKSSEWRDLIPWGDDWIEVFDEVL</sequence>
<comment type="caution">
    <text evidence="1">The sequence shown here is derived from an EMBL/GenBank/DDBJ whole genome shotgun (WGS) entry which is preliminary data.</text>
</comment>
<dbReference type="Proteomes" id="UP001161294">
    <property type="component" value="Unassembled WGS sequence"/>
</dbReference>
<reference evidence="1" key="1">
    <citation type="submission" date="2022-09" db="EMBL/GenBank/DDBJ databases">
        <title>Intensive care unit water sources are persistently colonized with multi-drug resistant bacteria and are the site of extensive horizontal gene transfer of antibiotic resistance genes.</title>
        <authorList>
            <person name="Diorio-Toth L."/>
        </authorList>
    </citation>
    <scope>NUCLEOTIDE SEQUENCE</scope>
    <source>
        <strain evidence="1">GD03686</strain>
    </source>
</reference>
<dbReference type="SUPFAM" id="SSF81301">
    <property type="entry name" value="Nucleotidyltransferase"/>
    <property type="match status" value="1"/>
</dbReference>
<evidence type="ECO:0008006" key="3">
    <source>
        <dbReference type="Google" id="ProtNLM"/>
    </source>
</evidence>
<dbReference type="AlphaFoldDB" id="A0AA42W799"/>
<protein>
    <recommendedName>
        <fullName evidence="3">RelA/SpoT domain-containing protein</fullName>
    </recommendedName>
</protein>
<evidence type="ECO:0000313" key="1">
    <source>
        <dbReference type="EMBL" id="MDH2007489.1"/>
    </source>
</evidence>
<dbReference type="PANTHER" id="PTHR41773">
    <property type="entry name" value="GTP PYROPHOSPHATASE-RELATED"/>
    <property type="match status" value="1"/>
</dbReference>